<comment type="caution">
    <text evidence="1">The sequence shown here is derived from an EMBL/GenBank/DDBJ whole genome shotgun (WGS) entry which is preliminary data.</text>
</comment>
<sequence length="76" mass="8526">MSKNIMSIEELNNSLAEIRKKADQSDIDIKDLEFNGIMQDIQATEAALDVFESRADEILKSIDLLLKKNVNSSAKN</sequence>
<accession>A0A1R1X6M6</accession>
<name>A0A1R1X6M6_9FUNG</name>
<keyword evidence="2" id="KW-1185">Reference proteome</keyword>
<evidence type="ECO:0000313" key="2">
    <source>
        <dbReference type="Proteomes" id="UP000187283"/>
    </source>
</evidence>
<protein>
    <submittedName>
        <fullName evidence="1">Uncharacterized protein</fullName>
    </submittedName>
</protein>
<evidence type="ECO:0000313" key="1">
    <source>
        <dbReference type="EMBL" id="OMJ10291.1"/>
    </source>
</evidence>
<dbReference type="EMBL" id="LSSN01005070">
    <property type="protein sequence ID" value="OMJ10291.1"/>
    <property type="molecule type" value="Genomic_DNA"/>
</dbReference>
<proteinExistence type="predicted"/>
<gene>
    <name evidence="1" type="ORF">AYI70_g10414</name>
</gene>
<reference evidence="1 2" key="1">
    <citation type="submission" date="2017-01" db="EMBL/GenBank/DDBJ databases">
        <authorList>
            <person name="Mah S.A."/>
            <person name="Swanson W.J."/>
            <person name="Moy G.W."/>
            <person name="Vacquier V.D."/>
        </authorList>
    </citation>
    <scope>NUCLEOTIDE SEQUENCE [LARGE SCALE GENOMIC DNA]</scope>
    <source>
        <strain evidence="1 2">GSMNP</strain>
    </source>
</reference>
<organism evidence="1 2">
    <name type="scientific">Smittium culicis</name>
    <dbReference type="NCBI Taxonomy" id="133412"/>
    <lineage>
        <taxon>Eukaryota</taxon>
        <taxon>Fungi</taxon>
        <taxon>Fungi incertae sedis</taxon>
        <taxon>Zoopagomycota</taxon>
        <taxon>Kickxellomycotina</taxon>
        <taxon>Harpellomycetes</taxon>
        <taxon>Harpellales</taxon>
        <taxon>Legeriomycetaceae</taxon>
        <taxon>Smittium</taxon>
    </lineage>
</organism>
<dbReference type="Proteomes" id="UP000187283">
    <property type="component" value="Unassembled WGS sequence"/>
</dbReference>
<dbReference type="AlphaFoldDB" id="A0A1R1X6M6"/>